<dbReference type="EMBL" id="DF143892">
    <property type="protein sequence ID" value="GAA54428.1"/>
    <property type="molecule type" value="Genomic_DNA"/>
</dbReference>
<evidence type="ECO:0000313" key="2">
    <source>
        <dbReference type="Proteomes" id="UP000008909"/>
    </source>
</evidence>
<dbReference type="AlphaFoldDB" id="G7YN97"/>
<dbReference type="Proteomes" id="UP000008909">
    <property type="component" value="Unassembled WGS sequence"/>
</dbReference>
<reference key="2">
    <citation type="submission" date="2011-10" db="EMBL/GenBank/DDBJ databases">
        <title>The genome and transcriptome sequence of Clonorchis sinensis provide insights into the carcinogenic liver fluke.</title>
        <authorList>
            <person name="Wang X."/>
            <person name="Huang Y."/>
            <person name="Chen W."/>
            <person name="Liu H."/>
            <person name="Guo L."/>
            <person name="Chen Y."/>
            <person name="Luo F."/>
            <person name="Zhou W."/>
            <person name="Sun J."/>
            <person name="Mao Q."/>
            <person name="Liang P."/>
            <person name="Zhou C."/>
            <person name="Tian Y."/>
            <person name="Men J."/>
            <person name="Lv X."/>
            <person name="Huang L."/>
            <person name="Zhou J."/>
            <person name="Hu Y."/>
            <person name="Li R."/>
            <person name="Zhang F."/>
            <person name="Lei H."/>
            <person name="Li X."/>
            <person name="Hu X."/>
            <person name="Liang C."/>
            <person name="Xu J."/>
            <person name="Wu Z."/>
            <person name="Yu X."/>
        </authorList>
    </citation>
    <scope>NUCLEOTIDE SEQUENCE</scope>
    <source>
        <strain>Henan</strain>
    </source>
</reference>
<accession>G7YN97</accession>
<gene>
    <name evidence="1" type="ORF">CLF_102972</name>
</gene>
<protein>
    <submittedName>
        <fullName evidence="1">Uncharacterized protein</fullName>
    </submittedName>
</protein>
<proteinExistence type="predicted"/>
<evidence type="ECO:0000313" key="1">
    <source>
        <dbReference type="EMBL" id="GAA54428.1"/>
    </source>
</evidence>
<sequence>MEHVSRSRKKVKLNMRKMLGVHRTLNPGSFVHQFKADTTRNLRSRPWLVVTAFMGFDCLKHSIRAKPIVSVLHESPGANYRIEAVLLVPLTPSSGKYCGYDELRAVHQTGYGSRGTVIATPYLGPWTAPYMNILAEESLVDMEHAAVVLIFREEEKVQPFLSELTKVLWYAPCTHKVINTNRFGADQRLKTVPSEKCLVASGLIRLLAKEPHILTKHHFPRVKQIHFSVTTLSKLEVGRLIVDRLDFDPSYCIDFATEFYRTTDCFPCYLQAMVQSRCQAIVPLILPKSPHTNLRYLVSNPDVRDEMV</sequence>
<organism evidence="1 2">
    <name type="scientific">Clonorchis sinensis</name>
    <name type="common">Chinese liver fluke</name>
    <dbReference type="NCBI Taxonomy" id="79923"/>
    <lineage>
        <taxon>Eukaryota</taxon>
        <taxon>Metazoa</taxon>
        <taxon>Spiralia</taxon>
        <taxon>Lophotrochozoa</taxon>
        <taxon>Platyhelminthes</taxon>
        <taxon>Trematoda</taxon>
        <taxon>Digenea</taxon>
        <taxon>Opisthorchiida</taxon>
        <taxon>Opisthorchiata</taxon>
        <taxon>Opisthorchiidae</taxon>
        <taxon>Clonorchis</taxon>
    </lineage>
</organism>
<keyword evidence="2" id="KW-1185">Reference proteome</keyword>
<reference evidence="1" key="1">
    <citation type="journal article" date="2011" name="Genome Biol.">
        <title>The draft genome of the carcinogenic human liver fluke Clonorchis sinensis.</title>
        <authorList>
            <person name="Wang X."/>
            <person name="Chen W."/>
            <person name="Huang Y."/>
            <person name="Sun J."/>
            <person name="Men J."/>
            <person name="Liu H."/>
            <person name="Luo F."/>
            <person name="Guo L."/>
            <person name="Lv X."/>
            <person name="Deng C."/>
            <person name="Zhou C."/>
            <person name="Fan Y."/>
            <person name="Li X."/>
            <person name="Huang L."/>
            <person name="Hu Y."/>
            <person name="Liang C."/>
            <person name="Hu X."/>
            <person name="Xu J."/>
            <person name="Yu X."/>
        </authorList>
    </citation>
    <scope>NUCLEOTIDE SEQUENCE [LARGE SCALE GENOMIC DNA]</scope>
    <source>
        <strain evidence="1">Henan</strain>
    </source>
</reference>
<name>G7YN97_CLOSI</name>